<organism evidence="3 5">
    <name type="scientific">Rotaria sordida</name>
    <dbReference type="NCBI Taxonomy" id="392033"/>
    <lineage>
        <taxon>Eukaryota</taxon>
        <taxon>Metazoa</taxon>
        <taxon>Spiralia</taxon>
        <taxon>Gnathifera</taxon>
        <taxon>Rotifera</taxon>
        <taxon>Eurotatoria</taxon>
        <taxon>Bdelloidea</taxon>
        <taxon>Philodinida</taxon>
        <taxon>Philodinidae</taxon>
        <taxon>Rotaria</taxon>
    </lineage>
</organism>
<feature type="region of interest" description="Disordered" evidence="1">
    <location>
        <begin position="55"/>
        <end position="80"/>
    </location>
</feature>
<feature type="compositionally biased region" description="Polar residues" evidence="1">
    <location>
        <begin position="55"/>
        <end position="66"/>
    </location>
</feature>
<reference evidence="3" key="1">
    <citation type="submission" date="2021-02" db="EMBL/GenBank/DDBJ databases">
        <authorList>
            <person name="Nowell W R."/>
        </authorList>
    </citation>
    <scope>NUCLEOTIDE SEQUENCE</scope>
</reference>
<proteinExistence type="predicted"/>
<keyword evidence="6" id="KW-1185">Reference proteome</keyword>
<dbReference type="Proteomes" id="UP000663854">
    <property type="component" value="Unassembled WGS sequence"/>
</dbReference>
<sequence>MVDCLSWHSCYGGLRLSKYNSKEKRHISKKYVDQQYYIQKQIQNNINNKSNFNCVSSDTHSPKTQRNTNNNNNISPQPTDEQNTLLQFYIVNVSRERNLHLSTCSYDKRLLIFFNISNGLHKLGVRNGDILIFLNQYNILQPPIALTIDRVKSEFSALRRKNKLIQIGICRSLDQSLYNNTTIKHLSTLTFNEFENLSQNEEFITTNEKSSINIESKKLLNLFSTKRKSITIQKRNSNSYRDSGFVETDVDHSLISNSNKYRSKTSPEQSEEDDSMVTQKSFDLSDEQSIKKKTKTSVVDQVKIQSGKQSSRISSRQLLNKYRQSQNNLPTEILTDGCFIYRRQIIKKPTSNAVILRGREIAYQAANSPTIPSSMPNYTDDQIRELYGELDKNTRRLQENEYIFHTPMIDAWNEKSSSNQNQLLDKCPLPKFHIDKNNQTILMTTYLSTGLSNPRIISNDKETIRGSFRTSIADRTTISPSPILLNVDFDYNKLTTISTDLNDQSAFLEDSQQKTSINSIDKQSEIIDSALSSFDLHTTDHHSSPQHFNEESIALINNVNSIAPKIISSPIKTSETMDIDSLIDLDDETTISYNTAEEFRMETDPDSILSNKNNERTNIHHCQSINTDALFTHNDYLNIIKSSENNSSYDPFMPSIEKNQQNIFTDNYQSSSTINIDHLIIKDKDIDKNSSIYNLIKIIYDINQKQSDHSPIIFHHTKTQTEKESKINEKYSNIKMLTDNQNELIKVNNSNVVIDQSLSATSQELTDKSINEFNNLEAIIHKVESLIKQSIEPEQNLNILQTNLSSINNLSQIFNDSFLKNQNDDDDDDHDHHQLLINDENNYHQKINDIDEDFEELYQHYVTDLNQYQTKIQHIDKFEQNQHILTPITEESITLVERSNDDKIIKINDNEQYCLLLTVQRQSNHIGHYGFELEQTINEKIIISSIIDSNYCPHLNIGDEIISINHNSTLITLEQCHLLFHSLWYNQCEYVQIVVNKPIYTSIIPMSESMSLQSSSLSWPLSIAESGKIIAVFF</sequence>
<protein>
    <recommendedName>
        <fullName evidence="2">PDZ domain-containing protein</fullName>
    </recommendedName>
</protein>
<dbReference type="Proteomes" id="UP000663870">
    <property type="component" value="Unassembled WGS sequence"/>
</dbReference>
<dbReference type="EMBL" id="CAJNOL010000549">
    <property type="protein sequence ID" value="CAF1112125.1"/>
    <property type="molecule type" value="Genomic_DNA"/>
</dbReference>
<comment type="caution">
    <text evidence="3">The sequence shown here is derived from an EMBL/GenBank/DDBJ whole genome shotgun (WGS) entry which is preliminary data.</text>
</comment>
<gene>
    <name evidence="4" type="ORF">JXQ802_LOCUS19753</name>
    <name evidence="3" type="ORF">PYM288_LOCUS7861</name>
</gene>
<accession>A0A813XMG3</accession>
<evidence type="ECO:0000256" key="1">
    <source>
        <dbReference type="SAM" id="MobiDB-lite"/>
    </source>
</evidence>
<evidence type="ECO:0000259" key="2">
    <source>
        <dbReference type="PROSITE" id="PS50106"/>
    </source>
</evidence>
<feature type="domain" description="PDZ" evidence="2">
    <location>
        <begin position="916"/>
        <end position="970"/>
    </location>
</feature>
<dbReference type="EMBL" id="CAJNOH010000100">
    <property type="protein sequence ID" value="CAF0867356.1"/>
    <property type="molecule type" value="Genomic_DNA"/>
</dbReference>
<dbReference type="InterPro" id="IPR001478">
    <property type="entry name" value="PDZ"/>
</dbReference>
<name>A0A813XMG3_9BILA</name>
<dbReference type="PROSITE" id="PS50106">
    <property type="entry name" value="PDZ"/>
    <property type="match status" value="1"/>
</dbReference>
<dbReference type="AlphaFoldDB" id="A0A813XMG3"/>
<feature type="region of interest" description="Disordered" evidence="1">
    <location>
        <begin position="257"/>
        <end position="286"/>
    </location>
</feature>
<feature type="compositionally biased region" description="Polar residues" evidence="1">
    <location>
        <begin position="257"/>
        <end position="268"/>
    </location>
</feature>
<evidence type="ECO:0000313" key="4">
    <source>
        <dbReference type="EMBL" id="CAF1112125.1"/>
    </source>
</evidence>
<evidence type="ECO:0000313" key="6">
    <source>
        <dbReference type="Proteomes" id="UP000663870"/>
    </source>
</evidence>
<evidence type="ECO:0000313" key="5">
    <source>
        <dbReference type="Proteomes" id="UP000663854"/>
    </source>
</evidence>
<evidence type="ECO:0000313" key="3">
    <source>
        <dbReference type="EMBL" id="CAF0867356.1"/>
    </source>
</evidence>